<dbReference type="Gene3D" id="3.30.2310.20">
    <property type="entry name" value="RelE-like"/>
    <property type="match status" value="1"/>
</dbReference>
<proteinExistence type="predicted"/>
<evidence type="ECO:0000256" key="1">
    <source>
        <dbReference type="ARBA" id="ARBA00022649"/>
    </source>
</evidence>
<name>A0A2N9P6X2_9FLAO</name>
<keyword evidence="1" id="KW-1277">Toxin-antitoxin system</keyword>
<protein>
    <submittedName>
        <fullName evidence="2">Plasmid stabilization system protein</fullName>
    </submittedName>
</protein>
<gene>
    <name evidence="2" type="ORF">FLACOL_00076</name>
</gene>
<dbReference type="Pfam" id="PF05016">
    <property type="entry name" value="ParE_toxin"/>
    <property type="match status" value="1"/>
</dbReference>
<sequence>MKNFKLVIKSNAQLDLKENINWYNQQKKGLGKTFYAYVKKKAKQLQNYPYSAENRYLDIRTAVIEKFPYMLHYIVDYNNKTIIILAVLHTSKNPDTHYIK</sequence>
<dbReference type="AlphaFoldDB" id="A0A2N9P6X2"/>
<dbReference type="EMBL" id="OLKH01000033">
    <property type="protein sequence ID" value="SPE76098.1"/>
    <property type="molecule type" value="Genomic_DNA"/>
</dbReference>
<dbReference type="Proteomes" id="UP000238180">
    <property type="component" value="Unassembled WGS sequence"/>
</dbReference>
<evidence type="ECO:0000313" key="3">
    <source>
        <dbReference type="Proteomes" id="UP000238180"/>
    </source>
</evidence>
<organism evidence="2 3">
    <name type="scientific">Flavobacterium columnare</name>
    <dbReference type="NCBI Taxonomy" id="996"/>
    <lineage>
        <taxon>Bacteria</taxon>
        <taxon>Pseudomonadati</taxon>
        <taxon>Bacteroidota</taxon>
        <taxon>Flavobacteriia</taxon>
        <taxon>Flavobacteriales</taxon>
        <taxon>Flavobacteriaceae</taxon>
        <taxon>Flavobacterium</taxon>
    </lineage>
</organism>
<reference evidence="2 3" key="1">
    <citation type="submission" date="2018-02" db="EMBL/GenBank/DDBJ databases">
        <authorList>
            <person name="Cohen D.B."/>
            <person name="Kent A.D."/>
        </authorList>
    </citation>
    <scope>NUCLEOTIDE SEQUENCE [LARGE SCALE GENOMIC DNA]</scope>
    <source>
        <strain evidence="2">CIP109753</strain>
    </source>
</reference>
<evidence type="ECO:0000313" key="2">
    <source>
        <dbReference type="EMBL" id="SPE76098.1"/>
    </source>
</evidence>
<dbReference type="RefSeq" id="WP_105195162.1">
    <property type="nucleotide sequence ID" value="NZ_OLKH01000033.1"/>
</dbReference>
<accession>A0A2N9P6X2</accession>
<dbReference type="InterPro" id="IPR035093">
    <property type="entry name" value="RelE/ParE_toxin_dom_sf"/>
</dbReference>
<dbReference type="InterPro" id="IPR007712">
    <property type="entry name" value="RelE/ParE_toxin"/>
</dbReference>